<dbReference type="AlphaFoldDB" id="A0A177B3J3"/>
<feature type="compositionally biased region" description="Basic and acidic residues" evidence="1">
    <location>
        <begin position="1"/>
        <end position="11"/>
    </location>
</feature>
<accession>A0A177B3J3</accession>
<dbReference type="EMBL" id="LWCA01000385">
    <property type="protein sequence ID" value="OAF68796.1"/>
    <property type="molecule type" value="Genomic_DNA"/>
</dbReference>
<name>A0A177B3J3_9BILA</name>
<evidence type="ECO:0000313" key="2">
    <source>
        <dbReference type="EMBL" id="OAF68796.1"/>
    </source>
</evidence>
<proteinExistence type="predicted"/>
<feature type="compositionally biased region" description="Basic and acidic residues" evidence="1">
    <location>
        <begin position="20"/>
        <end position="31"/>
    </location>
</feature>
<feature type="region of interest" description="Disordered" evidence="1">
    <location>
        <begin position="1"/>
        <end position="58"/>
    </location>
</feature>
<protein>
    <submittedName>
        <fullName evidence="2">Uncharacterized protein</fullName>
    </submittedName>
</protein>
<evidence type="ECO:0000256" key="1">
    <source>
        <dbReference type="SAM" id="MobiDB-lite"/>
    </source>
</evidence>
<comment type="caution">
    <text evidence="2">The sequence shown here is derived from an EMBL/GenBank/DDBJ whole genome shotgun (WGS) entry which is preliminary data.</text>
</comment>
<reference evidence="2 3" key="1">
    <citation type="submission" date="2016-04" db="EMBL/GenBank/DDBJ databases">
        <title>The genome of Intoshia linei affirms orthonectids as highly simplified spiralians.</title>
        <authorList>
            <person name="Mikhailov K.V."/>
            <person name="Slusarev G.S."/>
            <person name="Nikitin M.A."/>
            <person name="Logacheva M.D."/>
            <person name="Penin A."/>
            <person name="Aleoshin V."/>
            <person name="Panchin Y.V."/>
        </authorList>
    </citation>
    <scope>NUCLEOTIDE SEQUENCE [LARGE SCALE GENOMIC DNA]</scope>
    <source>
        <strain evidence="2">Intl2013</strain>
        <tissue evidence="2">Whole animal</tissue>
    </source>
</reference>
<keyword evidence="3" id="KW-1185">Reference proteome</keyword>
<sequence>MDAMTKDDNEIKISQQQLKDITKNESIDPNKDNFSNIVTKKRKTNDKESENQHEIESNYHSSDDTLRFCVFYIFIEFHIPYISI</sequence>
<gene>
    <name evidence="2" type="ORF">A3Q56_03444</name>
</gene>
<feature type="compositionally biased region" description="Basic and acidic residues" evidence="1">
    <location>
        <begin position="45"/>
        <end position="58"/>
    </location>
</feature>
<dbReference type="Proteomes" id="UP000078046">
    <property type="component" value="Unassembled WGS sequence"/>
</dbReference>
<organism evidence="2 3">
    <name type="scientific">Intoshia linei</name>
    <dbReference type="NCBI Taxonomy" id="1819745"/>
    <lineage>
        <taxon>Eukaryota</taxon>
        <taxon>Metazoa</taxon>
        <taxon>Spiralia</taxon>
        <taxon>Lophotrochozoa</taxon>
        <taxon>Mesozoa</taxon>
        <taxon>Orthonectida</taxon>
        <taxon>Rhopaluridae</taxon>
        <taxon>Intoshia</taxon>
    </lineage>
</organism>
<evidence type="ECO:0000313" key="3">
    <source>
        <dbReference type="Proteomes" id="UP000078046"/>
    </source>
</evidence>